<dbReference type="SUPFAM" id="SSF55073">
    <property type="entry name" value="Nucleotide cyclase"/>
    <property type="match status" value="1"/>
</dbReference>
<feature type="transmembrane region" description="Helical" evidence="1">
    <location>
        <begin position="149"/>
        <end position="169"/>
    </location>
</feature>
<dbReference type="InterPro" id="IPR035919">
    <property type="entry name" value="EAL_sf"/>
</dbReference>
<dbReference type="PROSITE" id="PS50887">
    <property type="entry name" value="GGDEF"/>
    <property type="match status" value="1"/>
</dbReference>
<dbReference type="SUPFAM" id="SSF141868">
    <property type="entry name" value="EAL domain-like"/>
    <property type="match status" value="1"/>
</dbReference>
<dbReference type="SMART" id="SM00052">
    <property type="entry name" value="EAL"/>
    <property type="match status" value="1"/>
</dbReference>
<dbReference type="CDD" id="cd01948">
    <property type="entry name" value="EAL"/>
    <property type="match status" value="1"/>
</dbReference>
<evidence type="ECO:0000259" key="2">
    <source>
        <dbReference type="PROSITE" id="PS50883"/>
    </source>
</evidence>
<dbReference type="InterPro" id="IPR050706">
    <property type="entry name" value="Cyclic-di-GMP_PDE-like"/>
</dbReference>
<sequence>MRERFHRRSLEHQRPLSTVTMAFTVVAFLCFVAARDFVDGPAVPLAYRLTCAPVLALLVLAIPRAKSTWLFGAIGVAYSLVLTAGIALNIVGVQQPLLWALPAMVVIPICAAPLWLTPTHYFVGSALFYAAAFALLSGESRTHDLDVVAWMWIAAIGMPTSAVYHFGFYRFRRNHFLLESQLAQLAATDPLTGLQNRRSFVKQAERRLDNSQPGARVSAIFLDIDNFKSLNDRFGHAAGDQVLYQVAQALMEETAAEDSVSRVGGEEFAVLLQDGLTGALQTAERLRGAIAAIERPDGYLTASFGVAEHRGGETIMALLDRADEALLRAKHSGRNRVCAERAPPFEPLQLLAGEASAQGGAAARYRWEDYYLASHFQPLYSLSHQKQVGFEALLRGEQDDGTLVPPMVLFAPRPSSDEGALDRASHAVHLAHARTRLPAEAWLFLNILPATFIADGYADKLAAMVCAVGLEPERVILEILESHGGSVDDMSRAAALYRAHGFLIAVDDFGAGQSNLDRLFRIRPDLVKLDGELIRATGHGIEQPILPKLVSLLHHAGMLVVVEGVETTEELILAVESNVDFAQGYLLGRPAAEIAPPESVRRRIDDAFNVIAQGRAHQHALFESEVEPYRSALRLAADALLRGVAMEEAFASLATFERCVSCFILDDAGRQIGRELPGPAWRSVVASLHPVANPRDARWDHRPYFRNAVLLPGVAVASNPYLSLASGRPCIAVTLAVQFAAGRSVIGVELDWSALGLPWPASD</sequence>
<feature type="transmembrane region" description="Helical" evidence="1">
    <location>
        <begin position="16"/>
        <end position="34"/>
    </location>
</feature>
<dbReference type="InterPro" id="IPR001633">
    <property type="entry name" value="EAL_dom"/>
</dbReference>
<dbReference type="Gene3D" id="3.20.20.450">
    <property type="entry name" value="EAL domain"/>
    <property type="match status" value="1"/>
</dbReference>
<comment type="caution">
    <text evidence="4">The sequence shown here is derived from an EMBL/GenBank/DDBJ whole genome shotgun (WGS) entry which is preliminary data.</text>
</comment>
<organism evidence="4 5">
    <name type="scientific">Paraburkholderia terricola</name>
    <dbReference type="NCBI Taxonomy" id="169427"/>
    <lineage>
        <taxon>Bacteria</taxon>
        <taxon>Pseudomonadati</taxon>
        <taxon>Pseudomonadota</taxon>
        <taxon>Betaproteobacteria</taxon>
        <taxon>Burkholderiales</taxon>
        <taxon>Burkholderiaceae</taxon>
        <taxon>Paraburkholderia</taxon>
    </lineage>
</organism>
<feature type="transmembrane region" description="Helical" evidence="1">
    <location>
        <begin position="97"/>
        <end position="116"/>
    </location>
</feature>
<dbReference type="PANTHER" id="PTHR33121:SF82">
    <property type="entry name" value="SIGNAL TRANSDUCTION PROTEIN CONTAINING A EAL DOMAIN"/>
    <property type="match status" value="1"/>
</dbReference>
<dbReference type="Gene3D" id="3.30.450.20">
    <property type="entry name" value="PAS domain"/>
    <property type="match status" value="1"/>
</dbReference>
<dbReference type="Gene3D" id="3.30.70.270">
    <property type="match status" value="1"/>
</dbReference>
<dbReference type="InterPro" id="IPR043128">
    <property type="entry name" value="Rev_trsase/Diguanyl_cyclase"/>
</dbReference>
<evidence type="ECO:0000313" key="5">
    <source>
        <dbReference type="Proteomes" id="UP001264340"/>
    </source>
</evidence>
<dbReference type="EMBL" id="JAVDRP010000001">
    <property type="protein sequence ID" value="MDR6406942.1"/>
    <property type="molecule type" value="Genomic_DNA"/>
</dbReference>
<dbReference type="SUPFAM" id="SSF103190">
    <property type="entry name" value="Sensory domain-like"/>
    <property type="match status" value="1"/>
</dbReference>
<feature type="domain" description="GGDEF" evidence="3">
    <location>
        <begin position="215"/>
        <end position="342"/>
    </location>
</feature>
<dbReference type="PANTHER" id="PTHR33121">
    <property type="entry name" value="CYCLIC DI-GMP PHOSPHODIESTERASE PDEF"/>
    <property type="match status" value="1"/>
</dbReference>
<dbReference type="NCBIfam" id="TIGR00254">
    <property type="entry name" value="GGDEF"/>
    <property type="match status" value="1"/>
</dbReference>
<dbReference type="InterPro" id="IPR000160">
    <property type="entry name" value="GGDEF_dom"/>
</dbReference>
<reference evidence="4 5" key="1">
    <citation type="submission" date="2023-07" db="EMBL/GenBank/DDBJ databases">
        <title>Sorghum-associated microbial communities from plants grown in Nebraska, USA.</title>
        <authorList>
            <person name="Schachtman D."/>
        </authorList>
    </citation>
    <scope>NUCLEOTIDE SEQUENCE [LARGE SCALE GENOMIC DNA]</scope>
    <source>
        <strain evidence="4 5">DS1316</strain>
    </source>
</reference>
<evidence type="ECO:0000256" key="1">
    <source>
        <dbReference type="SAM" id="Phobius"/>
    </source>
</evidence>
<feature type="transmembrane region" description="Helical" evidence="1">
    <location>
        <begin position="69"/>
        <end position="91"/>
    </location>
</feature>
<dbReference type="Pfam" id="PF00563">
    <property type="entry name" value="EAL"/>
    <property type="match status" value="1"/>
</dbReference>
<evidence type="ECO:0000313" key="4">
    <source>
        <dbReference type="EMBL" id="MDR6406942.1"/>
    </source>
</evidence>
<keyword evidence="5" id="KW-1185">Reference proteome</keyword>
<name>A0ABU1LJN2_9BURK</name>
<protein>
    <submittedName>
        <fullName evidence="4">Diguanylate cyclase (GGDEF)-like protein</fullName>
    </submittedName>
</protein>
<dbReference type="Pfam" id="PF00990">
    <property type="entry name" value="GGDEF"/>
    <property type="match status" value="1"/>
</dbReference>
<evidence type="ECO:0000259" key="3">
    <source>
        <dbReference type="PROSITE" id="PS50887"/>
    </source>
</evidence>
<dbReference type="SMART" id="SM00267">
    <property type="entry name" value="GGDEF"/>
    <property type="match status" value="1"/>
</dbReference>
<feature type="transmembrane region" description="Helical" evidence="1">
    <location>
        <begin position="121"/>
        <end position="137"/>
    </location>
</feature>
<gene>
    <name evidence="4" type="ORF">J2804_000330</name>
</gene>
<keyword evidence="1" id="KW-0472">Membrane</keyword>
<dbReference type="CDD" id="cd01949">
    <property type="entry name" value="GGDEF"/>
    <property type="match status" value="1"/>
</dbReference>
<feature type="domain" description="EAL" evidence="2">
    <location>
        <begin position="354"/>
        <end position="604"/>
    </location>
</feature>
<dbReference type="Proteomes" id="UP001264340">
    <property type="component" value="Unassembled WGS sequence"/>
</dbReference>
<accession>A0ABU1LJN2</accession>
<proteinExistence type="predicted"/>
<keyword evidence="1" id="KW-1133">Transmembrane helix</keyword>
<dbReference type="PROSITE" id="PS50883">
    <property type="entry name" value="EAL"/>
    <property type="match status" value="1"/>
</dbReference>
<keyword evidence="1" id="KW-0812">Transmembrane</keyword>
<dbReference type="InterPro" id="IPR029151">
    <property type="entry name" value="Sensor-like_sf"/>
</dbReference>
<dbReference type="InterPro" id="IPR029787">
    <property type="entry name" value="Nucleotide_cyclase"/>
</dbReference>